<comment type="pathway">
    <text evidence="7">Carbohydrate biosynthesis.</text>
</comment>
<protein>
    <recommendedName>
        <fullName evidence="8">Fructose-1,6-bisphosphatase</fullName>
    </recommendedName>
</protein>
<feature type="binding site" evidence="9">
    <location>
        <position position="57"/>
    </location>
    <ligand>
        <name>Mn(2+)</name>
        <dbReference type="ChEBI" id="CHEBI:29035"/>
        <label>1</label>
    </ligand>
</feature>
<evidence type="ECO:0000256" key="4">
    <source>
        <dbReference type="ARBA" id="ARBA00022801"/>
    </source>
</evidence>
<dbReference type="FunFam" id="3.40.190.90:FF:000001">
    <property type="entry name" value="Fructose-1,6-bisphosphatase"/>
    <property type="match status" value="1"/>
</dbReference>
<dbReference type="KEGG" id="fcz:IMF26_09115"/>
<evidence type="ECO:0000256" key="7">
    <source>
        <dbReference type="ARBA" id="ARBA00024331"/>
    </source>
</evidence>
<name>A0AAT9LF46_9FIRM</name>
<dbReference type="InterPro" id="IPR004464">
    <property type="entry name" value="FBPase_class-2/SBPase"/>
</dbReference>
<feature type="binding site" evidence="10">
    <location>
        <position position="210"/>
    </location>
    <ligand>
        <name>substrate</name>
    </ligand>
</feature>
<dbReference type="PANTHER" id="PTHR30447:SF0">
    <property type="entry name" value="FRUCTOSE-1,6-BISPHOSPHATASE 1 CLASS 2-RELATED"/>
    <property type="match status" value="1"/>
</dbReference>
<evidence type="ECO:0000256" key="10">
    <source>
        <dbReference type="PIRSR" id="PIRSR004532-2"/>
    </source>
</evidence>
<dbReference type="Gene3D" id="3.30.540.10">
    <property type="entry name" value="Fructose-1,6-Bisphosphatase, subunit A, domain 1"/>
    <property type="match status" value="1"/>
</dbReference>
<comment type="similarity">
    <text evidence="2 8">Belongs to the FBPase class 2 family.</text>
</comment>
<evidence type="ECO:0000256" key="8">
    <source>
        <dbReference type="PIRNR" id="PIRNR004532"/>
    </source>
</evidence>
<dbReference type="GO" id="GO:0042132">
    <property type="term" value="F:fructose 1,6-bisphosphate 1-phosphatase activity"/>
    <property type="evidence" value="ECO:0007669"/>
    <property type="project" value="UniProtKB-EC"/>
</dbReference>
<proteinExistence type="inferred from homology"/>
<dbReference type="GO" id="GO:0030388">
    <property type="term" value="P:fructose 1,6-bisphosphate metabolic process"/>
    <property type="evidence" value="ECO:0007669"/>
    <property type="project" value="TreeGrafter"/>
</dbReference>
<accession>A0AAT9LF46</accession>
<feature type="binding site" evidence="9">
    <location>
        <position position="88"/>
    </location>
    <ligand>
        <name>Mn(2+)</name>
        <dbReference type="ChEBI" id="CHEBI:29035"/>
        <label>2</label>
    </ligand>
</feature>
<dbReference type="GO" id="GO:0006094">
    <property type="term" value="P:gluconeogenesis"/>
    <property type="evidence" value="ECO:0007669"/>
    <property type="project" value="InterPro"/>
</dbReference>
<dbReference type="Pfam" id="PF03320">
    <property type="entry name" value="FBPase_glpX"/>
    <property type="match status" value="1"/>
</dbReference>
<reference evidence="11" key="1">
    <citation type="submission" date="2020-10" db="EMBL/GenBank/DDBJ databases">
        <authorList>
            <person name="Kadnikov V."/>
            <person name="Beletsky A.V."/>
            <person name="Mardanov A.V."/>
            <person name="Karnachuk O.V."/>
            <person name="Ravin N.V."/>
        </authorList>
    </citation>
    <scope>NUCLEOTIDE SEQUENCE</scope>
    <source>
        <strain evidence="11">Bu02</strain>
    </source>
</reference>
<keyword evidence="3 9" id="KW-0479">Metal-binding</keyword>
<feature type="binding site" evidence="10">
    <location>
        <begin position="186"/>
        <end position="188"/>
    </location>
    <ligand>
        <name>substrate</name>
    </ligand>
</feature>
<gene>
    <name evidence="11" type="primary">glpX</name>
    <name evidence="11" type="ORF">IMF26_09115</name>
</gene>
<dbReference type="SUPFAM" id="SSF56655">
    <property type="entry name" value="Carbohydrate phosphatase"/>
    <property type="match status" value="1"/>
</dbReference>
<keyword evidence="4 11" id="KW-0378">Hydrolase</keyword>
<dbReference type="GO" id="GO:0006071">
    <property type="term" value="P:glycerol metabolic process"/>
    <property type="evidence" value="ECO:0007669"/>
    <property type="project" value="InterPro"/>
</dbReference>
<dbReference type="PIRSF" id="PIRSF004532">
    <property type="entry name" value="GlpX"/>
    <property type="match status" value="1"/>
</dbReference>
<evidence type="ECO:0000256" key="6">
    <source>
        <dbReference type="ARBA" id="ARBA00023277"/>
    </source>
</evidence>
<evidence type="ECO:0000256" key="9">
    <source>
        <dbReference type="PIRSR" id="PIRSR004532-1"/>
    </source>
</evidence>
<reference evidence="11" key="2">
    <citation type="journal article" date="2023" name="Biology">
        <title>Prokaryotic Life Associated with Coal-Fire Gas Vents Revealed by Metagenomics.</title>
        <authorList>
            <person name="Kadnikov V.V."/>
            <person name="Mardanov A.V."/>
            <person name="Beletsky A.V."/>
            <person name="Karnachuk O.V."/>
            <person name="Ravin N.V."/>
        </authorList>
    </citation>
    <scope>NUCLEOTIDE SEQUENCE</scope>
    <source>
        <strain evidence="11">Bu02</strain>
    </source>
</reference>
<dbReference type="NCBIfam" id="TIGR00330">
    <property type="entry name" value="glpX"/>
    <property type="match status" value="1"/>
</dbReference>
<feature type="binding site" evidence="10">
    <location>
        <begin position="164"/>
        <end position="166"/>
    </location>
    <ligand>
        <name>substrate</name>
    </ligand>
</feature>
<dbReference type="GO" id="GO:0046872">
    <property type="term" value="F:metal ion binding"/>
    <property type="evidence" value="ECO:0007669"/>
    <property type="project" value="UniProtKB-KW"/>
</dbReference>
<dbReference type="GO" id="GO:0005829">
    <property type="term" value="C:cytosol"/>
    <property type="evidence" value="ECO:0007669"/>
    <property type="project" value="TreeGrafter"/>
</dbReference>
<comment type="cofactor">
    <cofactor evidence="9">
        <name>Mn(2+)</name>
        <dbReference type="ChEBI" id="CHEBI:29035"/>
    </cofactor>
</comment>
<feature type="binding site" evidence="9">
    <location>
        <position position="33"/>
    </location>
    <ligand>
        <name>Mn(2+)</name>
        <dbReference type="ChEBI" id="CHEBI:29035"/>
        <label>1</label>
    </ligand>
</feature>
<evidence type="ECO:0000256" key="3">
    <source>
        <dbReference type="ARBA" id="ARBA00022723"/>
    </source>
</evidence>
<feature type="binding site" evidence="9">
    <location>
        <position position="85"/>
    </location>
    <ligand>
        <name>Mn(2+)</name>
        <dbReference type="ChEBI" id="CHEBI:29035"/>
        <label>2</label>
    </ligand>
</feature>
<dbReference type="Gene3D" id="3.40.190.90">
    <property type="match status" value="1"/>
</dbReference>
<evidence type="ECO:0000256" key="1">
    <source>
        <dbReference type="ARBA" id="ARBA00001273"/>
    </source>
</evidence>
<organism evidence="11">
    <name type="scientific">Candidatus Fermentithermobacillus carboniphilus</name>
    <dbReference type="NCBI Taxonomy" id="3085328"/>
    <lineage>
        <taxon>Bacteria</taxon>
        <taxon>Bacillati</taxon>
        <taxon>Bacillota</taxon>
        <taxon>Candidatus Fermentithermobacillia</taxon>
        <taxon>Candidatus Fermentithermobacillales</taxon>
        <taxon>Candidatus Fermentithermobacillaceae</taxon>
        <taxon>Candidatus Fermentithermobacillus</taxon>
    </lineage>
</organism>
<comment type="catalytic activity">
    <reaction evidence="1">
        <text>beta-D-fructose 1,6-bisphosphate + H2O = beta-D-fructose 6-phosphate + phosphate</text>
        <dbReference type="Rhea" id="RHEA:11064"/>
        <dbReference type="ChEBI" id="CHEBI:15377"/>
        <dbReference type="ChEBI" id="CHEBI:32966"/>
        <dbReference type="ChEBI" id="CHEBI:43474"/>
        <dbReference type="ChEBI" id="CHEBI:57634"/>
        <dbReference type="EC" id="3.1.3.11"/>
    </reaction>
</comment>
<evidence type="ECO:0000313" key="11">
    <source>
        <dbReference type="EMBL" id="QUL99684.1"/>
    </source>
</evidence>
<dbReference type="PANTHER" id="PTHR30447">
    <property type="entry name" value="FRUCTOSE-1,6-BISPHOSPHATASE CLASS 2"/>
    <property type="match status" value="1"/>
</dbReference>
<keyword evidence="5 9" id="KW-0464">Manganese</keyword>
<feature type="binding site" evidence="9">
    <location>
        <position position="213"/>
    </location>
    <ligand>
        <name>Mn(2+)</name>
        <dbReference type="ChEBI" id="CHEBI:29035"/>
        <label>2</label>
    </ligand>
</feature>
<feature type="binding site" evidence="10">
    <location>
        <position position="119"/>
    </location>
    <ligand>
        <name>substrate</name>
    </ligand>
</feature>
<evidence type="ECO:0000256" key="5">
    <source>
        <dbReference type="ARBA" id="ARBA00023211"/>
    </source>
</evidence>
<evidence type="ECO:0000256" key="2">
    <source>
        <dbReference type="ARBA" id="ARBA00008989"/>
    </source>
</evidence>
<dbReference type="CDD" id="cd01516">
    <property type="entry name" value="FBPase_glpX"/>
    <property type="match status" value="1"/>
</dbReference>
<sequence>MVRELALEFVRVTEAGALACGRLMGMGDKEACDDAAVKAMRAALETVDIDGTVVIGEGEMDEAPMLYIGEKVGTGRGPKVDVAVDPLEGTTVLSKGLPRSMTVIAVAEEGCLFHAPDMYMEKLAVGPKARGVIDLDAPMEDNLKRIAKCLGKNVSDLVVVILDRPRNESLIASVRKAGARIKLIPDGDLSPAVAVAFEDSGVDVLAGIGGAPEGVLAAAALRCVGGEMQARLWPTSSSEVERAKSMGIQDIRRKLLMDDLVKGDDVIFAATGVTDGELLDGVRYIGPIAKTHSLVMRGTTGTIRFIRAVHRLDKKPRYVNVRESGTP</sequence>
<dbReference type="AlphaFoldDB" id="A0AAT9LF46"/>
<feature type="binding site" evidence="10">
    <location>
        <begin position="88"/>
        <end position="90"/>
    </location>
    <ligand>
        <name>substrate</name>
    </ligand>
</feature>
<dbReference type="EMBL" id="CP062796">
    <property type="protein sequence ID" value="QUL99684.1"/>
    <property type="molecule type" value="Genomic_DNA"/>
</dbReference>
<keyword evidence="6 8" id="KW-0119">Carbohydrate metabolism</keyword>